<dbReference type="EMBL" id="JACORU010000002">
    <property type="protein sequence ID" value="MBC5764368.1"/>
    <property type="molecule type" value="Genomic_DNA"/>
</dbReference>
<proteinExistence type="predicted"/>
<keyword evidence="1" id="KW-0460">Magnesium</keyword>
<evidence type="ECO:0000313" key="4">
    <source>
        <dbReference type="Proteomes" id="UP000596827"/>
    </source>
</evidence>
<comment type="caution">
    <text evidence="3">The sequence shown here is derived from an EMBL/GenBank/DDBJ whole genome shotgun (WGS) entry which is preliminary data.</text>
</comment>
<sequence length="141" mass="15529">MVKATVIDASAAAAWVIPDEANDAAKQLFAHACLDDSGFSAPTLWQWEMGNMLLQAQRRQRIAAGAPELALQTLALVQMQFDPAPDLHRQSQIMRLAQTHQLTYYDATYLELVLRLNGQLASRDDKLVAAARTCGIVCLSF</sequence>
<dbReference type="InterPro" id="IPR044153">
    <property type="entry name" value="PIN_Pae0151-like"/>
</dbReference>
<organism evidence="3 4">
    <name type="scientific">Ramlibacter albus</name>
    <dbReference type="NCBI Taxonomy" id="2079448"/>
    <lineage>
        <taxon>Bacteria</taxon>
        <taxon>Pseudomonadati</taxon>
        <taxon>Pseudomonadota</taxon>
        <taxon>Betaproteobacteria</taxon>
        <taxon>Burkholderiales</taxon>
        <taxon>Comamonadaceae</taxon>
        <taxon>Ramlibacter</taxon>
    </lineage>
</organism>
<gene>
    <name evidence="3" type="ORF">H8R02_07905</name>
</gene>
<feature type="domain" description="PIN" evidence="2">
    <location>
        <begin position="6"/>
        <end position="131"/>
    </location>
</feature>
<name>A0A923M7M1_9BURK</name>
<dbReference type="InterPro" id="IPR002716">
    <property type="entry name" value="PIN_dom"/>
</dbReference>
<dbReference type="SUPFAM" id="SSF88723">
    <property type="entry name" value="PIN domain-like"/>
    <property type="match status" value="1"/>
</dbReference>
<dbReference type="InterPro" id="IPR029060">
    <property type="entry name" value="PIN-like_dom_sf"/>
</dbReference>
<reference evidence="3" key="1">
    <citation type="submission" date="2020-08" db="EMBL/GenBank/DDBJ databases">
        <title>Ramlibacter sp. GTP1 16S ribosomal RNA gene genome sequencing and assembly.</title>
        <authorList>
            <person name="Kang M."/>
        </authorList>
    </citation>
    <scope>NUCLEOTIDE SEQUENCE</scope>
    <source>
        <strain evidence="3">GTP1</strain>
    </source>
</reference>
<dbReference type="Pfam" id="PF01850">
    <property type="entry name" value="PIN"/>
    <property type="match status" value="1"/>
</dbReference>
<evidence type="ECO:0000313" key="3">
    <source>
        <dbReference type="EMBL" id="MBC5764368.1"/>
    </source>
</evidence>
<evidence type="ECO:0000256" key="1">
    <source>
        <dbReference type="ARBA" id="ARBA00022842"/>
    </source>
</evidence>
<dbReference type="PANTHER" id="PTHR35901:SF1">
    <property type="entry name" value="EXONUCLEASE VAPC9"/>
    <property type="match status" value="1"/>
</dbReference>
<protein>
    <submittedName>
        <fullName evidence="3">Type II toxin-antitoxin system VapC family toxin</fullName>
    </submittedName>
</protein>
<dbReference type="AlphaFoldDB" id="A0A923M7M1"/>
<dbReference type="RefSeq" id="WP_187080841.1">
    <property type="nucleotide sequence ID" value="NZ_JACORU010000002.1"/>
</dbReference>
<dbReference type="PANTHER" id="PTHR35901">
    <property type="entry name" value="RIBONUCLEASE VAPC3"/>
    <property type="match status" value="1"/>
</dbReference>
<dbReference type="InterPro" id="IPR051619">
    <property type="entry name" value="TypeII_TA_RNase_PINc/VapC"/>
</dbReference>
<keyword evidence="4" id="KW-1185">Reference proteome</keyword>
<dbReference type="CDD" id="cd09873">
    <property type="entry name" value="PIN_Pae0151-like"/>
    <property type="match status" value="1"/>
</dbReference>
<evidence type="ECO:0000259" key="2">
    <source>
        <dbReference type="Pfam" id="PF01850"/>
    </source>
</evidence>
<dbReference type="Gene3D" id="3.40.50.1010">
    <property type="entry name" value="5'-nuclease"/>
    <property type="match status" value="1"/>
</dbReference>
<dbReference type="Proteomes" id="UP000596827">
    <property type="component" value="Unassembled WGS sequence"/>
</dbReference>
<accession>A0A923M7M1</accession>